<dbReference type="KEGG" id="nfn:NFRAN_1189"/>
<name>A0A484I8H5_9ARCH</name>
<dbReference type="AlphaFoldDB" id="A0A484I8H5"/>
<keyword evidence="2" id="KW-1185">Reference proteome</keyword>
<evidence type="ECO:0000313" key="1">
    <source>
        <dbReference type="EMBL" id="VFJ13511.1"/>
    </source>
</evidence>
<evidence type="ECO:0000313" key="2">
    <source>
        <dbReference type="Proteomes" id="UP000294299"/>
    </source>
</evidence>
<reference evidence="1 2" key="1">
    <citation type="submission" date="2019-02" db="EMBL/GenBank/DDBJ databases">
        <authorList>
            <person name="Lehtovirta-Morley E L."/>
        </authorList>
    </citation>
    <scope>NUCLEOTIDE SEQUENCE [LARGE SCALE GENOMIC DNA]</scope>
    <source>
        <strain evidence="1">NFRAN1</strain>
    </source>
</reference>
<accession>A0A484I8H5</accession>
<protein>
    <submittedName>
        <fullName evidence="1">Uncharacterized protein</fullName>
    </submittedName>
</protein>
<dbReference type="EMBL" id="LR216287">
    <property type="protein sequence ID" value="VFJ13511.1"/>
    <property type="molecule type" value="Genomic_DNA"/>
</dbReference>
<organism evidence="1 2">
    <name type="scientific">Candidatus Nitrosocosmicus franklandianus</name>
    <dbReference type="NCBI Taxonomy" id="1798806"/>
    <lineage>
        <taxon>Archaea</taxon>
        <taxon>Nitrososphaerota</taxon>
        <taxon>Nitrososphaeria</taxon>
        <taxon>Nitrososphaerales</taxon>
        <taxon>Nitrososphaeraceae</taxon>
        <taxon>Candidatus Nitrosocosmicus</taxon>
    </lineage>
</organism>
<proteinExistence type="predicted"/>
<sequence>MFIFCATLTLASSLITLKFSKETNATEFGGKGSFISVDINNGETRYTVTTDAIRITTRYEIFLSFLFPVFFTKR</sequence>
<dbReference type="Proteomes" id="UP000294299">
    <property type="component" value="Chromosome NFRAN"/>
</dbReference>
<gene>
    <name evidence="1" type="ORF">NFRAN_1189</name>
</gene>